<feature type="region of interest" description="Disordered" evidence="5">
    <location>
        <begin position="363"/>
        <end position="388"/>
    </location>
</feature>
<evidence type="ECO:0000256" key="5">
    <source>
        <dbReference type="SAM" id="MobiDB-lite"/>
    </source>
</evidence>
<dbReference type="GO" id="GO:0008270">
    <property type="term" value="F:zinc ion binding"/>
    <property type="evidence" value="ECO:0007669"/>
    <property type="project" value="UniProtKB-KW"/>
</dbReference>
<feature type="region of interest" description="Disordered" evidence="5">
    <location>
        <begin position="1"/>
        <end position="24"/>
    </location>
</feature>
<feature type="region of interest" description="Disordered" evidence="5">
    <location>
        <begin position="72"/>
        <end position="91"/>
    </location>
</feature>
<feature type="domain" description="FYVE-type" evidence="6">
    <location>
        <begin position="313"/>
        <end position="351"/>
    </location>
</feature>
<evidence type="ECO:0000256" key="3">
    <source>
        <dbReference type="ARBA" id="ARBA00022833"/>
    </source>
</evidence>
<organism evidence="7 8">
    <name type="scientific">Metschnikowia aff. pulcherrima</name>
    <dbReference type="NCBI Taxonomy" id="2163413"/>
    <lineage>
        <taxon>Eukaryota</taxon>
        <taxon>Fungi</taxon>
        <taxon>Dikarya</taxon>
        <taxon>Ascomycota</taxon>
        <taxon>Saccharomycotina</taxon>
        <taxon>Pichiomycetes</taxon>
        <taxon>Metschnikowiaceae</taxon>
        <taxon>Metschnikowia</taxon>
    </lineage>
</organism>
<dbReference type="InterPro" id="IPR013083">
    <property type="entry name" value="Znf_RING/FYVE/PHD"/>
</dbReference>
<keyword evidence="2 4" id="KW-0863">Zinc-finger</keyword>
<keyword evidence="1" id="KW-0479">Metal-binding</keyword>
<dbReference type="SUPFAM" id="SSF57903">
    <property type="entry name" value="FYVE/PHD zinc finger"/>
    <property type="match status" value="1"/>
</dbReference>
<evidence type="ECO:0000256" key="4">
    <source>
        <dbReference type="PROSITE-ProRule" id="PRU00091"/>
    </source>
</evidence>
<dbReference type="CDD" id="cd00065">
    <property type="entry name" value="FYVE_like_SF"/>
    <property type="match status" value="1"/>
</dbReference>
<dbReference type="STRING" id="2163413.A0A4P6XJ20"/>
<sequence length="524" mass="59329">MSEPPKETVSEELPPFSFTKKPIRNTLPASAIPHNIQRTFSPVTKPTDLPSLNNVNYDDQIRAPRMSLATHYTYKPEPPRPFTDKKNSSDTISRGNLFLLETGEPYDPSKEDHLGNSLRAGPEGLITETNENADYQPATADLHQPTRRNLEPAKKKWGISVSVGNILSLETLENAEGVGNAQERSCALESSLPMQQKLLRAMDNLNANTTLQERSGVTERTSATITQGGRIRSCQDDGPAIQQVYMQKKPMSFPAVLRPPQDIDRINEEDFLHDLSPEEVSFEAKLSEYPFKIPREEMEHTRVEPTHEHWRPNHSSDHCMNCFEGFRGFLSPQKRGRHHCRFCGLLYCHNCLHKTRETHLFEITPPASESRGSARANSRSSNTSSVNSNISTASSVIIDETIDGVMLDSKARIVIPMFKNMMEQGLNMASLHERFKLCKVCKTCGSNSLRLLYMLNQRSRVKNDISTPYVFIENPYINSNFTMQPHPLYEVKPTSSRPGFKSQNGIERRLSYTNVPSDWTWSSF</sequence>
<dbReference type="InterPro" id="IPR017455">
    <property type="entry name" value="Znf_FYVE-rel"/>
</dbReference>
<evidence type="ECO:0000256" key="1">
    <source>
        <dbReference type="ARBA" id="ARBA00022723"/>
    </source>
</evidence>
<dbReference type="InterPro" id="IPR000306">
    <property type="entry name" value="Znf_FYVE"/>
</dbReference>
<evidence type="ECO:0000313" key="8">
    <source>
        <dbReference type="Proteomes" id="UP000292447"/>
    </source>
</evidence>
<dbReference type="GO" id="GO:0032266">
    <property type="term" value="F:phosphatidylinositol-3-phosphate binding"/>
    <property type="evidence" value="ECO:0007669"/>
    <property type="project" value="UniProtKB-ARBA"/>
</dbReference>
<evidence type="ECO:0000313" key="7">
    <source>
        <dbReference type="EMBL" id="QBM87282.1"/>
    </source>
</evidence>
<keyword evidence="8" id="KW-1185">Reference proteome</keyword>
<dbReference type="Proteomes" id="UP000292447">
    <property type="component" value="Chromosome II"/>
</dbReference>
<accession>A0A4P6XJ20</accession>
<evidence type="ECO:0000259" key="6">
    <source>
        <dbReference type="PROSITE" id="PS50178"/>
    </source>
</evidence>
<dbReference type="Pfam" id="PF01363">
    <property type="entry name" value="FYVE"/>
    <property type="match status" value="1"/>
</dbReference>
<keyword evidence="3" id="KW-0862">Zinc</keyword>
<dbReference type="PROSITE" id="PS50178">
    <property type="entry name" value="ZF_FYVE"/>
    <property type="match status" value="1"/>
</dbReference>
<protein>
    <submittedName>
        <fullName evidence="7">FYVE zinc finger</fullName>
    </submittedName>
</protein>
<dbReference type="InterPro" id="IPR011011">
    <property type="entry name" value="Znf_FYVE_PHD"/>
</dbReference>
<evidence type="ECO:0000256" key="2">
    <source>
        <dbReference type="ARBA" id="ARBA00022771"/>
    </source>
</evidence>
<dbReference type="EMBL" id="CP034457">
    <property type="protein sequence ID" value="QBM87282.1"/>
    <property type="molecule type" value="Genomic_DNA"/>
</dbReference>
<reference evidence="8" key="1">
    <citation type="submission" date="2019-03" db="EMBL/GenBank/DDBJ databases">
        <title>Snf2 controls pulcherriminic acid biosynthesis and connects pigmentation and antifungal activity of the yeast Metschnikowia pulcherrima.</title>
        <authorList>
            <person name="Gore-Lloyd D."/>
            <person name="Sumann I."/>
            <person name="Brachmann A.O."/>
            <person name="Schneeberger K."/>
            <person name="Ortiz-Merino R.A."/>
            <person name="Moreno-Beltran M."/>
            <person name="Schlaefli M."/>
            <person name="Kirner P."/>
            <person name="Santos Kron A."/>
            <person name="Wolfe K.H."/>
            <person name="Piel J."/>
            <person name="Ahrens C.H."/>
            <person name="Henk D."/>
            <person name="Freimoser F.M."/>
        </authorList>
    </citation>
    <scope>NUCLEOTIDE SEQUENCE [LARGE SCALE GENOMIC DNA]</scope>
    <source>
        <strain evidence="8">APC 1.2</strain>
    </source>
</reference>
<feature type="compositionally biased region" description="Low complexity" evidence="5">
    <location>
        <begin position="367"/>
        <end position="388"/>
    </location>
</feature>
<name>A0A4P6XJ20_9ASCO</name>
<proteinExistence type="predicted"/>
<dbReference type="Gene3D" id="3.30.40.10">
    <property type="entry name" value="Zinc/RING finger domain, C3HC4 (zinc finger)"/>
    <property type="match status" value="1"/>
</dbReference>
<dbReference type="AlphaFoldDB" id="A0A4P6XJ20"/>
<gene>
    <name evidence="7" type="primary">MPUL0B04820</name>
    <name evidence="7" type="ORF">METSCH_B04820</name>
</gene>